<dbReference type="Gene3D" id="3.40.1110.10">
    <property type="entry name" value="Calcium-transporting ATPase, cytoplasmic domain N"/>
    <property type="match status" value="1"/>
</dbReference>
<evidence type="ECO:0000256" key="5">
    <source>
        <dbReference type="ARBA" id="ARBA00022989"/>
    </source>
</evidence>
<dbReference type="InterPro" id="IPR059000">
    <property type="entry name" value="ATPase_P-type_domA"/>
</dbReference>
<feature type="transmembrane region" description="Helical" evidence="9">
    <location>
        <begin position="230"/>
        <end position="249"/>
    </location>
</feature>
<evidence type="ECO:0000259" key="10">
    <source>
        <dbReference type="Pfam" id="PF00122"/>
    </source>
</evidence>
<evidence type="ECO:0000256" key="1">
    <source>
        <dbReference type="ARBA" id="ARBA00004141"/>
    </source>
</evidence>
<dbReference type="GO" id="GO:0008551">
    <property type="term" value="F:P-type cadmium transporter activity"/>
    <property type="evidence" value="ECO:0007669"/>
    <property type="project" value="UniProtKB-EC"/>
</dbReference>
<keyword evidence="6 9" id="KW-0472">Membrane</keyword>
<dbReference type="NCBIfam" id="TIGR01494">
    <property type="entry name" value="ATPase_P-type"/>
    <property type="match status" value="1"/>
</dbReference>
<dbReference type="EMBL" id="AZDG01000027">
    <property type="protein sequence ID" value="KRK63615.1"/>
    <property type="molecule type" value="Genomic_DNA"/>
</dbReference>
<dbReference type="GO" id="GO:0016887">
    <property type="term" value="F:ATP hydrolysis activity"/>
    <property type="evidence" value="ECO:0007669"/>
    <property type="project" value="InterPro"/>
</dbReference>
<dbReference type="Gene3D" id="2.70.150.10">
    <property type="entry name" value="Calcium-transporting ATPase, cytoplasmic transduction domain A"/>
    <property type="match status" value="1"/>
</dbReference>
<dbReference type="InterPro" id="IPR023299">
    <property type="entry name" value="ATPase_P-typ_cyto_dom_N"/>
</dbReference>
<gene>
    <name evidence="11" type="ORF">FC72_GL001268</name>
</gene>
<dbReference type="PANTHER" id="PTHR48085">
    <property type="entry name" value="CADMIUM/ZINC-TRANSPORTING ATPASE HMA2-RELATED"/>
    <property type="match status" value="1"/>
</dbReference>
<dbReference type="NCBIfam" id="TIGR01512">
    <property type="entry name" value="ATPase-IB2_Cd"/>
    <property type="match status" value="1"/>
</dbReference>
<keyword evidence="4 9" id="KW-0812">Transmembrane</keyword>
<evidence type="ECO:0000256" key="6">
    <source>
        <dbReference type="ARBA" id="ARBA00023136"/>
    </source>
</evidence>
<dbReference type="STRING" id="1423811.FC72_GL001268"/>
<keyword evidence="9" id="KW-0067">ATP-binding</keyword>
<keyword evidence="9" id="KW-0547">Nucleotide-binding</keyword>
<organism evidence="11 12">
    <name type="scientific">Companilactobacillus tucceti DSM 20183</name>
    <dbReference type="NCBI Taxonomy" id="1423811"/>
    <lineage>
        <taxon>Bacteria</taxon>
        <taxon>Bacillati</taxon>
        <taxon>Bacillota</taxon>
        <taxon>Bacilli</taxon>
        <taxon>Lactobacillales</taxon>
        <taxon>Lactobacillaceae</taxon>
        <taxon>Companilactobacillus</taxon>
    </lineage>
</organism>
<dbReference type="PANTHER" id="PTHR48085:SF5">
    <property type="entry name" value="CADMIUM_ZINC-TRANSPORTING ATPASE HMA4-RELATED"/>
    <property type="match status" value="1"/>
</dbReference>
<evidence type="ECO:0000313" key="11">
    <source>
        <dbReference type="EMBL" id="KRK63615.1"/>
    </source>
</evidence>
<dbReference type="SUPFAM" id="SSF81653">
    <property type="entry name" value="Calcium ATPase, transduction domain A"/>
    <property type="match status" value="1"/>
</dbReference>
<feature type="transmembrane region" description="Helical" evidence="9">
    <location>
        <begin position="12"/>
        <end position="29"/>
    </location>
</feature>
<dbReference type="InterPro" id="IPR036412">
    <property type="entry name" value="HAD-like_sf"/>
</dbReference>
<dbReference type="InterPro" id="IPR008250">
    <property type="entry name" value="ATPase_P-typ_transduc_dom_A_sf"/>
</dbReference>
<name>A0A0R1IXQ2_9LACO</name>
<dbReference type="Proteomes" id="UP000050929">
    <property type="component" value="Unassembled WGS sequence"/>
</dbReference>
<dbReference type="Pfam" id="PF00122">
    <property type="entry name" value="E1-E2_ATPase"/>
    <property type="match status" value="1"/>
</dbReference>
<dbReference type="SUPFAM" id="SSF81665">
    <property type="entry name" value="Calcium ATPase, transmembrane domain M"/>
    <property type="match status" value="1"/>
</dbReference>
<evidence type="ECO:0000313" key="12">
    <source>
        <dbReference type="Proteomes" id="UP000050929"/>
    </source>
</evidence>
<accession>A0A0R1IXQ2</accession>
<feature type="domain" description="P-type ATPase A" evidence="10">
    <location>
        <begin position="116"/>
        <end position="214"/>
    </location>
</feature>
<comment type="catalytic activity">
    <reaction evidence="8">
        <text>Cd(2+)(in) + ATP + H2O = Cd(2+)(out) + ADP + phosphate + H(+)</text>
        <dbReference type="Rhea" id="RHEA:12132"/>
        <dbReference type="ChEBI" id="CHEBI:15377"/>
        <dbReference type="ChEBI" id="CHEBI:15378"/>
        <dbReference type="ChEBI" id="CHEBI:30616"/>
        <dbReference type="ChEBI" id="CHEBI:43474"/>
        <dbReference type="ChEBI" id="CHEBI:48775"/>
        <dbReference type="ChEBI" id="CHEBI:456216"/>
        <dbReference type="EC" id="7.2.2.21"/>
    </reaction>
</comment>
<dbReference type="Pfam" id="PF00702">
    <property type="entry name" value="Hydrolase"/>
    <property type="match status" value="1"/>
</dbReference>
<evidence type="ECO:0000256" key="3">
    <source>
        <dbReference type="ARBA" id="ARBA00022539"/>
    </source>
</evidence>
<comment type="caution">
    <text evidence="11">The sequence shown here is derived from an EMBL/GenBank/DDBJ whole genome shotgun (WGS) entry which is preliminary data.</text>
</comment>
<dbReference type="SUPFAM" id="SSF56784">
    <property type="entry name" value="HAD-like"/>
    <property type="match status" value="1"/>
</dbReference>
<dbReference type="PRINTS" id="PR00943">
    <property type="entry name" value="CUATPASE"/>
</dbReference>
<dbReference type="PRINTS" id="PR00119">
    <property type="entry name" value="CATATPASE"/>
</dbReference>
<dbReference type="AlphaFoldDB" id="A0A0R1IXQ2"/>
<dbReference type="GO" id="GO:0046872">
    <property type="term" value="F:metal ion binding"/>
    <property type="evidence" value="ECO:0007669"/>
    <property type="project" value="UniProtKB-KW"/>
</dbReference>
<keyword evidence="12" id="KW-1185">Reference proteome</keyword>
<dbReference type="RefSeq" id="WP_057767292.1">
    <property type="nucleotide sequence ID" value="NZ_AZDG01000027.1"/>
</dbReference>
<keyword evidence="9" id="KW-1003">Cell membrane</keyword>
<comment type="similarity">
    <text evidence="2 9">Belongs to the cation transport ATPase (P-type) (TC 3.A.3) family. Type IB subfamily.</text>
</comment>
<evidence type="ECO:0000256" key="4">
    <source>
        <dbReference type="ARBA" id="ARBA00022692"/>
    </source>
</evidence>
<evidence type="ECO:0000256" key="2">
    <source>
        <dbReference type="ARBA" id="ARBA00006024"/>
    </source>
</evidence>
<dbReference type="InterPro" id="IPR027256">
    <property type="entry name" value="P-typ_ATPase_IB"/>
</dbReference>
<feature type="transmembrane region" description="Helical" evidence="9">
    <location>
        <begin position="35"/>
        <end position="53"/>
    </location>
</feature>
<keyword evidence="5 9" id="KW-1133">Transmembrane helix</keyword>
<dbReference type="Gene3D" id="3.40.50.1000">
    <property type="entry name" value="HAD superfamily/HAD-like"/>
    <property type="match status" value="1"/>
</dbReference>
<dbReference type="OrthoDB" id="9813266at2"/>
<protein>
    <recommendedName>
        <fullName evidence="7">Cd(2+)-exporting ATPase</fullName>
        <ecNumber evidence="7">7.2.2.21</ecNumber>
    </recommendedName>
</protein>
<dbReference type="GO" id="GO:0005886">
    <property type="term" value="C:plasma membrane"/>
    <property type="evidence" value="ECO:0007669"/>
    <property type="project" value="UniProtKB-SubCell"/>
</dbReference>
<dbReference type="InterPro" id="IPR023298">
    <property type="entry name" value="ATPase_P-typ_TM_dom_sf"/>
</dbReference>
<dbReference type="NCBIfam" id="TIGR01525">
    <property type="entry name" value="ATPase-IB_hvy"/>
    <property type="match status" value="1"/>
</dbReference>
<dbReference type="PROSITE" id="PS00154">
    <property type="entry name" value="ATPASE_E1_E2"/>
    <property type="match status" value="1"/>
</dbReference>
<sequence>MTMNSDKLKLYGTLTIGVVAFILEFLFQLPFYSQIIISILGLILALIMFIDMIKVLKTGDFGVDLLAITAIVATIVLGQYWAGWVILLMLTGGDTLEEYAANKAKSELKSLLDNAPSFAHKITPTGIVDIDIDEVAIGDMLLIRPKEQVPVDGAVVDGQSEVDESSLTGEAVPVAIGVGSSVMSGSINGETPFKMEAKKIAADSEYQAIVKLVKESESNPAHFVRLADRYAVPFTIIAYVIAGIAWYLSKDPVRIAQVLVVASPCPLILAAPIAFVSGMSRTSRNGIIVKSGTTLEKISSAKTIAFDKTGTITRGKLVVDKEIIKPGFNRETVLSYAASLEENSSHIMAKTIVNYALEKKLKLETVDRIKEYTAQGIVGFIGDHYVKVGQGKFVTDEPVDKVEGSAVYVSIDSKYAGVFSLSDQIRPESASTIQKLKDFGIKNILLITGDKKETTESVASEVGITQIYPESLPNDKVKIIKNLKNHPTIMVGDGVNDAPALALADAGIAMGYQGANAASESADAVILQDDFGKVADVVKISRDTLKVAKEAVLIGIFICIVLMIIAGFGLIPTIIGALLQEVVDTVTILYALRARSDRLEPTICI</sequence>
<dbReference type="InterPro" id="IPR051014">
    <property type="entry name" value="Cation_Transport_ATPase_IB"/>
</dbReference>
<comment type="subcellular location">
    <subcellularLocation>
        <location evidence="9">Cell membrane</location>
    </subcellularLocation>
    <subcellularLocation>
        <location evidence="1">Membrane</location>
        <topology evidence="1">Multi-pass membrane protein</topology>
    </subcellularLocation>
</comment>
<dbReference type="PATRIC" id="fig|1423811.3.peg.1292"/>
<proteinExistence type="inferred from homology"/>
<keyword evidence="3" id="KW-0104">Cadmium</keyword>
<dbReference type="CDD" id="cd07544">
    <property type="entry name" value="P-type_ATPase_HM"/>
    <property type="match status" value="1"/>
</dbReference>
<dbReference type="InterPro" id="IPR018303">
    <property type="entry name" value="ATPase_P-typ_P_site"/>
</dbReference>
<evidence type="ECO:0000256" key="7">
    <source>
        <dbReference type="ARBA" id="ARBA00039103"/>
    </source>
</evidence>
<dbReference type="GO" id="GO:0005524">
    <property type="term" value="F:ATP binding"/>
    <property type="evidence" value="ECO:0007669"/>
    <property type="project" value="UniProtKB-UniRule"/>
</dbReference>
<keyword evidence="9" id="KW-0479">Metal-binding</keyword>
<dbReference type="InterPro" id="IPR023214">
    <property type="entry name" value="HAD_sf"/>
</dbReference>
<dbReference type="InterPro" id="IPR001757">
    <property type="entry name" value="P_typ_ATPase"/>
</dbReference>
<dbReference type="EC" id="7.2.2.21" evidence="7"/>
<evidence type="ECO:0000256" key="8">
    <source>
        <dbReference type="ARBA" id="ARBA00049338"/>
    </source>
</evidence>
<evidence type="ECO:0000256" key="9">
    <source>
        <dbReference type="RuleBase" id="RU362081"/>
    </source>
</evidence>
<feature type="transmembrane region" description="Helical" evidence="9">
    <location>
        <begin position="255"/>
        <end position="276"/>
    </location>
</feature>
<reference evidence="11 12" key="1">
    <citation type="journal article" date="2015" name="Genome Announc.">
        <title>Expanding the biotechnology potential of lactobacilli through comparative genomics of 213 strains and associated genera.</title>
        <authorList>
            <person name="Sun Z."/>
            <person name="Harris H.M."/>
            <person name="McCann A."/>
            <person name="Guo C."/>
            <person name="Argimon S."/>
            <person name="Zhang W."/>
            <person name="Yang X."/>
            <person name="Jeffery I.B."/>
            <person name="Cooney J.C."/>
            <person name="Kagawa T.F."/>
            <person name="Liu W."/>
            <person name="Song Y."/>
            <person name="Salvetti E."/>
            <person name="Wrobel A."/>
            <person name="Rasinkangas P."/>
            <person name="Parkhill J."/>
            <person name="Rea M.C."/>
            <person name="O'Sullivan O."/>
            <person name="Ritari J."/>
            <person name="Douillard F.P."/>
            <person name="Paul Ross R."/>
            <person name="Yang R."/>
            <person name="Briner A.E."/>
            <person name="Felis G.E."/>
            <person name="de Vos W.M."/>
            <person name="Barrangou R."/>
            <person name="Klaenhammer T.R."/>
            <person name="Caufield P.W."/>
            <person name="Cui Y."/>
            <person name="Zhang H."/>
            <person name="O'Toole P.W."/>
        </authorList>
    </citation>
    <scope>NUCLEOTIDE SEQUENCE [LARGE SCALE GENOMIC DNA]</scope>
    <source>
        <strain evidence="11 12">DSM 20183</strain>
    </source>
</reference>
<feature type="transmembrane region" description="Helical" evidence="9">
    <location>
        <begin position="551"/>
        <end position="579"/>
    </location>
</feature>
<feature type="transmembrane region" description="Helical" evidence="9">
    <location>
        <begin position="65"/>
        <end position="90"/>
    </location>
</feature>